<feature type="chain" id="PRO_5044819489" description="Cystatin domain-containing protein" evidence="3">
    <location>
        <begin position="23"/>
        <end position="116"/>
    </location>
</feature>
<dbReference type="InterPro" id="IPR046350">
    <property type="entry name" value="Cystatin_sf"/>
</dbReference>
<reference evidence="6" key="1">
    <citation type="journal article" date="2024" name="IScience">
        <title>Strigolactones Initiate the Formation of Haustorium-like Structures in Castilleja.</title>
        <authorList>
            <person name="Buerger M."/>
            <person name="Peterson D."/>
            <person name="Chory J."/>
        </authorList>
    </citation>
    <scope>NUCLEOTIDE SEQUENCE [LARGE SCALE GENOMIC DNA]</scope>
</reference>
<dbReference type="GO" id="GO:0004869">
    <property type="term" value="F:cysteine-type endopeptidase inhibitor activity"/>
    <property type="evidence" value="ECO:0007669"/>
    <property type="project" value="UniProtKB-KW"/>
</dbReference>
<protein>
    <recommendedName>
        <fullName evidence="4">Cystatin domain-containing protein</fullName>
    </recommendedName>
</protein>
<evidence type="ECO:0000313" key="6">
    <source>
        <dbReference type="Proteomes" id="UP001632038"/>
    </source>
</evidence>
<evidence type="ECO:0000256" key="3">
    <source>
        <dbReference type="SAM" id="SignalP"/>
    </source>
</evidence>
<dbReference type="Pfam" id="PF16845">
    <property type="entry name" value="SQAPI"/>
    <property type="match status" value="1"/>
</dbReference>
<sequence>MAAFLFIFLSVMMLLAPNEIAALESKGAIDPYLNPSVLDIAKFAVKRQNEKAESNLTLVKVISGEVHWKGESGGRIYELVITAEDSANSVGNYQVVVTIIALYQSPVLRSFAKINN</sequence>
<evidence type="ECO:0000259" key="4">
    <source>
        <dbReference type="Pfam" id="PF16845"/>
    </source>
</evidence>
<comment type="caution">
    <text evidence="5">The sequence shown here is derived from an EMBL/GenBank/DDBJ whole genome shotgun (WGS) entry which is preliminary data.</text>
</comment>
<feature type="signal peptide" evidence="3">
    <location>
        <begin position="1"/>
        <end position="22"/>
    </location>
</feature>
<dbReference type="AlphaFoldDB" id="A0ABD3CE37"/>
<evidence type="ECO:0000256" key="2">
    <source>
        <dbReference type="ARBA" id="ARBA00022704"/>
    </source>
</evidence>
<keyword evidence="3" id="KW-0732">Signal</keyword>
<dbReference type="InterPro" id="IPR000010">
    <property type="entry name" value="Cystatin_dom"/>
</dbReference>
<gene>
    <name evidence="5" type="ORF">CASFOL_028659</name>
</gene>
<dbReference type="PANTHER" id="PTHR47364:SF2">
    <property type="entry name" value="CYSTEINE PROTEINASE INHIBITOR 5"/>
    <property type="match status" value="1"/>
</dbReference>
<keyword evidence="6" id="KW-1185">Reference proteome</keyword>
<keyword evidence="1" id="KW-0646">Protease inhibitor</keyword>
<keyword evidence="2" id="KW-0789">Thiol protease inhibitor</keyword>
<accession>A0ABD3CE37</accession>
<evidence type="ECO:0000313" key="5">
    <source>
        <dbReference type="EMBL" id="KAL3627296.1"/>
    </source>
</evidence>
<evidence type="ECO:0000256" key="1">
    <source>
        <dbReference type="ARBA" id="ARBA00022690"/>
    </source>
</evidence>
<dbReference type="EMBL" id="JAVIJP010000039">
    <property type="protein sequence ID" value="KAL3627296.1"/>
    <property type="molecule type" value="Genomic_DNA"/>
</dbReference>
<dbReference type="PANTHER" id="PTHR47364">
    <property type="entry name" value="CYSTEINE PROTEINASE INHIBITOR 5"/>
    <property type="match status" value="1"/>
</dbReference>
<dbReference type="SUPFAM" id="SSF54403">
    <property type="entry name" value="Cystatin/monellin"/>
    <property type="match status" value="1"/>
</dbReference>
<dbReference type="Gene3D" id="3.10.450.10">
    <property type="match status" value="1"/>
</dbReference>
<name>A0ABD3CE37_9LAMI</name>
<organism evidence="5 6">
    <name type="scientific">Castilleja foliolosa</name>
    <dbReference type="NCBI Taxonomy" id="1961234"/>
    <lineage>
        <taxon>Eukaryota</taxon>
        <taxon>Viridiplantae</taxon>
        <taxon>Streptophyta</taxon>
        <taxon>Embryophyta</taxon>
        <taxon>Tracheophyta</taxon>
        <taxon>Spermatophyta</taxon>
        <taxon>Magnoliopsida</taxon>
        <taxon>eudicotyledons</taxon>
        <taxon>Gunneridae</taxon>
        <taxon>Pentapetalae</taxon>
        <taxon>asterids</taxon>
        <taxon>lamiids</taxon>
        <taxon>Lamiales</taxon>
        <taxon>Orobanchaceae</taxon>
        <taxon>Pedicularideae</taxon>
        <taxon>Castillejinae</taxon>
        <taxon>Castilleja</taxon>
    </lineage>
</organism>
<dbReference type="Proteomes" id="UP001632038">
    <property type="component" value="Unassembled WGS sequence"/>
</dbReference>
<feature type="domain" description="Cystatin" evidence="4">
    <location>
        <begin position="34"/>
        <end position="113"/>
    </location>
</feature>
<proteinExistence type="predicted"/>